<proteinExistence type="predicted"/>
<dbReference type="AlphaFoldDB" id="A0AAD9FJ28"/>
<protein>
    <submittedName>
        <fullName evidence="1">Zinc finger BED domain containing protein 5</fullName>
    </submittedName>
</protein>
<gene>
    <name evidence="1" type="ORF">KUDE01_010838</name>
</gene>
<comment type="caution">
    <text evidence="1">The sequence shown here is derived from an EMBL/GenBank/DDBJ whole genome shotgun (WGS) entry which is preliminary data.</text>
</comment>
<dbReference type="EMBL" id="JASDAP010000004">
    <property type="protein sequence ID" value="KAK1903649.1"/>
    <property type="molecule type" value="Genomic_DNA"/>
</dbReference>
<reference evidence="1" key="1">
    <citation type="submission" date="2023-04" db="EMBL/GenBank/DDBJ databases">
        <title>Chromosome-level genome of Chaenocephalus aceratus.</title>
        <authorList>
            <person name="Park H."/>
        </authorList>
    </citation>
    <scope>NUCLEOTIDE SEQUENCE</scope>
    <source>
        <strain evidence="1">DE</strain>
        <tissue evidence="1">Muscle</tissue>
    </source>
</reference>
<sequence>MFPNACHEAKELDTAGKNALNETIRAHLNKLQDRFNDYFPEKHVDDDWVRDPFGVEMESVTPSNEESQLVELSCDRLLKKKFTEVTLPQFWCSAVMTEYASLATHAMKIILPFSTTCLCESGFSALVQLKTKQRNKLNIEHDLRVALSTITPDFKTLVRNKKHPQLSH</sequence>
<keyword evidence="2" id="KW-1185">Reference proteome</keyword>
<evidence type="ECO:0000313" key="1">
    <source>
        <dbReference type="EMBL" id="KAK1903649.1"/>
    </source>
</evidence>
<evidence type="ECO:0000313" key="2">
    <source>
        <dbReference type="Proteomes" id="UP001228049"/>
    </source>
</evidence>
<name>A0AAD9FJ28_DISEL</name>
<dbReference type="Proteomes" id="UP001228049">
    <property type="component" value="Unassembled WGS sequence"/>
</dbReference>
<dbReference type="PANTHER" id="PTHR45913:SF19">
    <property type="entry name" value="LOW QUALITY PROTEIN: ZINC FINGER BED DOMAIN-CONTAINING PROTEIN 5-LIKE"/>
    <property type="match status" value="1"/>
</dbReference>
<dbReference type="PANTHER" id="PTHR45913">
    <property type="entry name" value="EPM2A-INTERACTING PROTEIN 1"/>
    <property type="match status" value="1"/>
</dbReference>
<accession>A0AAD9FJ28</accession>
<organism evidence="1 2">
    <name type="scientific">Dissostichus eleginoides</name>
    <name type="common">Patagonian toothfish</name>
    <name type="synonym">Dissostichus amissus</name>
    <dbReference type="NCBI Taxonomy" id="100907"/>
    <lineage>
        <taxon>Eukaryota</taxon>
        <taxon>Metazoa</taxon>
        <taxon>Chordata</taxon>
        <taxon>Craniata</taxon>
        <taxon>Vertebrata</taxon>
        <taxon>Euteleostomi</taxon>
        <taxon>Actinopterygii</taxon>
        <taxon>Neopterygii</taxon>
        <taxon>Teleostei</taxon>
        <taxon>Neoteleostei</taxon>
        <taxon>Acanthomorphata</taxon>
        <taxon>Eupercaria</taxon>
        <taxon>Perciformes</taxon>
        <taxon>Notothenioidei</taxon>
        <taxon>Nototheniidae</taxon>
        <taxon>Dissostichus</taxon>
    </lineage>
</organism>